<sequence>MRELSSKRRVIHAAQIALGYAYDSFRRGEIGGVKQGLIVTTATCYKQAMPVSNFALFTVLALNQFRNGNMTIVTEDKAEQAVCEGLVDALNATGGQSDLKEAMLLAQFIDAQDLDMQMVAEADDNSGLLVFDFADLALVLSPAFRCLRGIHLKKEFVPPPKVDAGILRPKAYAVADSAIPDMPKMLAAMGVKTR</sequence>
<dbReference type="RefSeq" id="WP_311160140.1">
    <property type="nucleotide sequence ID" value="NZ_JAVQLW010000001.1"/>
</dbReference>
<accession>A0ABU2HTQ4</accession>
<gene>
    <name evidence="1" type="ORF">RGQ15_10345</name>
</gene>
<dbReference type="EMBL" id="JAVQLW010000001">
    <property type="protein sequence ID" value="MDS9467964.1"/>
    <property type="molecule type" value="Genomic_DNA"/>
</dbReference>
<proteinExistence type="predicted"/>
<evidence type="ECO:0000313" key="1">
    <source>
        <dbReference type="EMBL" id="MDS9467964.1"/>
    </source>
</evidence>
<evidence type="ECO:0000313" key="2">
    <source>
        <dbReference type="Proteomes" id="UP001269144"/>
    </source>
</evidence>
<comment type="caution">
    <text evidence="1">The sequence shown here is derived from an EMBL/GenBank/DDBJ whole genome shotgun (WGS) entry which is preliminary data.</text>
</comment>
<name>A0ABU2HTQ4_9RHOB</name>
<keyword evidence="2" id="KW-1185">Reference proteome</keyword>
<protein>
    <submittedName>
        <fullName evidence="1">Uncharacterized protein</fullName>
    </submittedName>
</protein>
<organism evidence="1 2">
    <name type="scientific">Paracoccus aurantius</name>
    <dbReference type="NCBI Taxonomy" id="3073814"/>
    <lineage>
        <taxon>Bacteria</taxon>
        <taxon>Pseudomonadati</taxon>
        <taxon>Pseudomonadota</taxon>
        <taxon>Alphaproteobacteria</taxon>
        <taxon>Rhodobacterales</taxon>
        <taxon>Paracoccaceae</taxon>
        <taxon>Paracoccus</taxon>
    </lineage>
</organism>
<reference evidence="2" key="1">
    <citation type="submission" date="2023-07" db="EMBL/GenBank/DDBJ databases">
        <title>Paracoccus sp. MBLB3053 whole genome sequence.</title>
        <authorList>
            <person name="Hwang C.Y."/>
            <person name="Cho E.-S."/>
            <person name="Seo M.-J."/>
        </authorList>
    </citation>
    <scope>NUCLEOTIDE SEQUENCE [LARGE SCALE GENOMIC DNA]</scope>
    <source>
        <strain evidence="2">MBLB3053</strain>
    </source>
</reference>
<dbReference type="Proteomes" id="UP001269144">
    <property type="component" value="Unassembled WGS sequence"/>
</dbReference>